<evidence type="ECO:0000256" key="1">
    <source>
        <dbReference type="SAM" id="MobiDB-lite"/>
    </source>
</evidence>
<comment type="caution">
    <text evidence="3">The sequence shown here is derived from an EMBL/GenBank/DDBJ whole genome shotgun (WGS) entry which is preliminary data.</text>
</comment>
<accession>A0A5N6JWF4</accession>
<keyword evidence="2" id="KW-0812">Transmembrane</keyword>
<feature type="transmembrane region" description="Helical" evidence="2">
    <location>
        <begin position="135"/>
        <end position="156"/>
    </location>
</feature>
<dbReference type="OrthoDB" id="3513718at2759"/>
<proteinExistence type="predicted"/>
<evidence type="ECO:0000256" key="2">
    <source>
        <dbReference type="SAM" id="Phobius"/>
    </source>
</evidence>
<keyword evidence="2" id="KW-1133">Transmembrane helix</keyword>
<protein>
    <submittedName>
        <fullName evidence="3">Uncharacterized protein</fullName>
    </submittedName>
</protein>
<name>A0A5N6JWF4_MONLA</name>
<feature type="region of interest" description="Disordered" evidence="1">
    <location>
        <begin position="75"/>
        <end position="103"/>
    </location>
</feature>
<dbReference type="Proteomes" id="UP000326757">
    <property type="component" value="Unassembled WGS sequence"/>
</dbReference>
<reference evidence="3 4" key="1">
    <citation type="submission" date="2019-06" db="EMBL/GenBank/DDBJ databases">
        <title>Genome Sequence of the Brown Rot Fungal Pathogen Monilinia laxa.</title>
        <authorList>
            <person name="De Miccolis Angelini R.M."/>
            <person name="Landi L."/>
            <person name="Abate D."/>
            <person name="Pollastro S."/>
            <person name="Romanazzi G."/>
            <person name="Faretra F."/>
        </authorList>
    </citation>
    <scope>NUCLEOTIDE SEQUENCE [LARGE SCALE GENOMIC DNA]</scope>
    <source>
        <strain evidence="3 4">Mlax316</strain>
    </source>
</reference>
<keyword evidence="2" id="KW-0472">Membrane</keyword>
<sequence length="182" mass="20897">MEAIDLDFKMVSPARADRNLSHMRSYKGRQMQPKWLGKLEDTKYYCNTRPKKFEIPPGENLSDIIRQIMAEPISEPRNAVDADDDKSPDRSDQGHRTGNRIGSNTTFRALPFSFSNIIVNSPYSQNRNIDRTRAFFSWLFVFINIFLAIALVYMIYDTALEHEESAASDVTQNSAILEDPLQ</sequence>
<organism evidence="3 4">
    <name type="scientific">Monilinia laxa</name>
    <name type="common">Brown rot fungus</name>
    <name type="synonym">Sclerotinia laxa</name>
    <dbReference type="NCBI Taxonomy" id="61186"/>
    <lineage>
        <taxon>Eukaryota</taxon>
        <taxon>Fungi</taxon>
        <taxon>Dikarya</taxon>
        <taxon>Ascomycota</taxon>
        <taxon>Pezizomycotina</taxon>
        <taxon>Leotiomycetes</taxon>
        <taxon>Helotiales</taxon>
        <taxon>Sclerotiniaceae</taxon>
        <taxon>Monilinia</taxon>
    </lineage>
</organism>
<gene>
    <name evidence="3" type="ORF">EYC80_007599</name>
</gene>
<evidence type="ECO:0000313" key="4">
    <source>
        <dbReference type="Proteomes" id="UP000326757"/>
    </source>
</evidence>
<evidence type="ECO:0000313" key="3">
    <source>
        <dbReference type="EMBL" id="KAB8293268.1"/>
    </source>
</evidence>
<feature type="compositionally biased region" description="Basic and acidic residues" evidence="1">
    <location>
        <begin position="85"/>
        <end position="95"/>
    </location>
</feature>
<keyword evidence="4" id="KW-1185">Reference proteome</keyword>
<dbReference type="AlphaFoldDB" id="A0A5N6JWF4"/>
<dbReference type="EMBL" id="VIGI01000012">
    <property type="protein sequence ID" value="KAB8293268.1"/>
    <property type="molecule type" value="Genomic_DNA"/>
</dbReference>